<sequence>MEWWGKMMVPIRNGWIMVAKRLRLKKTGLVKLRHDVRTCEYEDVHILWDLLKRNQSEVTRSATRSGKRRFSSIVEWAKRAPMLCHHGV</sequence>
<dbReference type="EMBL" id="CM044707">
    <property type="protein sequence ID" value="KAI5655206.1"/>
    <property type="molecule type" value="Genomic_DNA"/>
</dbReference>
<keyword evidence="2" id="KW-1185">Reference proteome</keyword>
<gene>
    <name evidence="1" type="ORF">M9H77_32393</name>
</gene>
<reference evidence="2" key="1">
    <citation type="journal article" date="2023" name="Nat. Plants">
        <title>Single-cell RNA sequencing provides a high-resolution roadmap for understanding the multicellular compartmentation of specialized metabolism.</title>
        <authorList>
            <person name="Sun S."/>
            <person name="Shen X."/>
            <person name="Li Y."/>
            <person name="Li Y."/>
            <person name="Wang S."/>
            <person name="Li R."/>
            <person name="Zhang H."/>
            <person name="Shen G."/>
            <person name="Guo B."/>
            <person name="Wei J."/>
            <person name="Xu J."/>
            <person name="St-Pierre B."/>
            <person name="Chen S."/>
            <person name="Sun C."/>
        </authorList>
    </citation>
    <scope>NUCLEOTIDE SEQUENCE [LARGE SCALE GENOMIC DNA]</scope>
</reference>
<organism evidence="1 2">
    <name type="scientific">Catharanthus roseus</name>
    <name type="common">Madagascar periwinkle</name>
    <name type="synonym">Vinca rosea</name>
    <dbReference type="NCBI Taxonomy" id="4058"/>
    <lineage>
        <taxon>Eukaryota</taxon>
        <taxon>Viridiplantae</taxon>
        <taxon>Streptophyta</taxon>
        <taxon>Embryophyta</taxon>
        <taxon>Tracheophyta</taxon>
        <taxon>Spermatophyta</taxon>
        <taxon>Magnoliopsida</taxon>
        <taxon>eudicotyledons</taxon>
        <taxon>Gunneridae</taxon>
        <taxon>Pentapetalae</taxon>
        <taxon>asterids</taxon>
        <taxon>lamiids</taxon>
        <taxon>Gentianales</taxon>
        <taxon>Apocynaceae</taxon>
        <taxon>Rauvolfioideae</taxon>
        <taxon>Vinceae</taxon>
        <taxon>Catharanthinae</taxon>
        <taxon>Catharanthus</taxon>
    </lineage>
</organism>
<accession>A0ACC0A3Q1</accession>
<dbReference type="Proteomes" id="UP001060085">
    <property type="component" value="Linkage Group LG07"/>
</dbReference>
<evidence type="ECO:0000313" key="1">
    <source>
        <dbReference type="EMBL" id="KAI5655206.1"/>
    </source>
</evidence>
<evidence type="ECO:0000313" key="2">
    <source>
        <dbReference type="Proteomes" id="UP001060085"/>
    </source>
</evidence>
<protein>
    <submittedName>
        <fullName evidence="1">Uncharacterized protein</fullName>
    </submittedName>
</protein>
<name>A0ACC0A3Q1_CATRO</name>
<comment type="caution">
    <text evidence="1">The sequence shown here is derived from an EMBL/GenBank/DDBJ whole genome shotgun (WGS) entry which is preliminary data.</text>
</comment>
<proteinExistence type="predicted"/>